<proteinExistence type="predicted"/>
<dbReference type="EMBL" id="CM042014">
    <property type="protein sequence ID" value="KAI3721404.1"/>
    <property type="molecule type" value="Genomic_DNA"/>
</dbReference>
<gene>
    <name evidence="1" type="ORF">L2E82_32414</name>
</gene>
<dbReference type="Proteomes" id="UP001055811">
    <property type="component" value="Linkage Group LG06"/>
</dbReference>
<protein>
    <submittedName>
        <fullName evidence="1">Uncharacterized protein</fullName>
    </submittedName>
</protein>
<sequence length="126" mass="13703">MRSSQHVGSTSPAFPGDCRGMERDQKKRSRAVDGGSGGGQRKKEREAKGKIVESDLVVVPPPTEDEVDEFFAILQRMREAMKYFEKGHGGSKLSDPLREADDGLASVKKGTDVALLDLNTVPDEGE</sequence>
<name>A0ACB9BHJ2_CICIN</name>
<evidence type="ECO:0000313" key="1">
    <source>
        <dbReference type="EMBL" id="KAI3721404.1"/>
    </source>
</evidence>
<reference evidence="2" key="1">
    <citation type="journal article" date="2022" name="Mol. Ecol. Resour.">
        <title>The genomes of chicory, endive, great burdock and yacon provide insights into Asteraceae palaeo-polyploidization history and plant inulin production.</title>
        <authorList>
            <person name="Fan W."/>
            <person name="Wang S."/>
            <person name="Wang H."/>
            <person name="Wang A."/>
            <person name="Jiang F."/>
            <person name="Liu H."/>
            <person name="Zhao H."/>
            <person name="Xu D."/>
            <person name="Zhang Y."/>
        </authorList>
    </citation>
    <scope>NUCLEOTIDE SEQUENCE [LARGE SCALE GENOMIC DNA]</scope>
    <source>
        <strain evidence="2">cv. Punajuju</strain>
    </source>
</reference>
<organism evidence="1 2">
    <name type="scientific">Cichorium intybus</name>
    <name type="common">Chicory</name>
    <dbReference type="NCBI Taxonomy" id="13427"/>
    <lineage>
        <taxon>Eukaryota</taxon>
        <taxon>Viridiplantae</taxon>
        <taxon>Streptophyta</taxon>
        <taxon>Embryophyta</taxon>
        <taxon>Tracheophyta</taxon>
        <taxon>Spermatophyta</taxon>
        <taxon>Magnoliopsida</taxon>
        <taxon>eudicotyledons</taxon>
        <taxon>Gunneridae</taxon>
        <taxon>Pentapetalae</taxon>
        <taxon>asterids</taxon>
        <taxon>campanulids</taxon>
        <taxon>Asterales</taxon>
        <taxon>Asteraceae</taxon>
        <taxon>Cichorioideae</taxon>
        <taxon>Cichorieae</taxon>
        <taxon>Cichoriinae</taxon>
        <taxon>Cichorium</taxon>
    </lineage>
</organism>
<reference evidence="1 2" key="2">
    <citation type="journal article" date="2022" name="Mol. Ecol. Resour.">
        <title>The genomes of chicory, endive, great burdock and yacon provide insights into Asteraceae paleo-polyploidization history and plant inulin production.</title>
        <authorList>
            <person name="Fan W."/>
            <person name="Wang S."/>
            <person name="Wang H."/>
            <person name="Wang A."/>
            <person name="Jiang F."/>
            <person name="Liu H."/>
            <person name="Zhao H."/>
            <person name="Xu D."/>
            <person name="Zhang Y."/>
        </authorList>
    </citation>
    <scope>NUCLEOTIDE SEQUENCE [LARGE SCALE GENOMIC DNA]</scope>
    <source>
        <strain evidence="2">cv. Punajuju</strain>
        <tissue evidence="1">Leaves</tissue>
    </source>
</reference>
<accession>A0ACB9BHJ2</accession>
<keyword evidence="2" id="KW-1185">Reference proteome</keyword>
<evidence type="ECO:0000313" key="2">
    <source>
        <dbReference type="Proteomes" id="UP001055811"/>
    </source>
</evidence>
<comment type="caution">
    <text evidence="1">The sequence shown here is derived from an EMBL/GenBank/DDBJ whole genome shotgun (WGS) entry which is preliminary data.</text>
</comment>